<reference evidence="2 4" key="1">
    <citation type="submission" date="2015-11" db="EMBL/GenBank/DDBJ databases">
        <title>Identification of large and diverse effector repertoires of 38 Legionella species.</title>
        <authorList>
            <person name="Burstein D."/>
            <person name="Amaro F."/>
            <person name="Zusman T."/>
            <person name="Lifshitz Z."/>
            <person name="Cohen O."/>
            <person name="Gilbert J.A."/>
            <person name="Pupko T."/>
            <person name="Shuman H.A."/>
            <person name="Segal G."/>
        </authorList>
    </citation>
    <scope>NUCLEOTIDE SEQUENCE [LARGE SCALE GENOMIC DNA]</scope>
    <source>
        <strain evidence="2 4">1762-AUS-E</strain>
    </source>
</reference>
<dbReference type="RefSeq" id="WP_058461948.1">
    <property type="nucleotide sequence ID" value="NZ_CAAAHS010000002.1"/>
</dbReference>
<dbReference type="OrthoDB" id="196808at2"/>
<proteinExistence type="predicted"/>
<dbReference type="EC" id="2.7.11.1" evidence="3"/>
<geneLocation type="plasmid" evidence="3 5">
    <name>9</name>
</geneLocation>
<keyword evidence="4" id="KW-1185">Reference proteome</keyword>
<dbReference type="Proteomes" id="UP000054859">
    <property type="component" value="Unassembled WGS sequence"/>
</dbReference>
<organism evidence="2 4">
    <name type="scientific">Legionella adelaidensis</name>
    <dbReference type="NCBI Taxonomy" id="45056"/>
    <lineage>
        <taxon>Bacteria</taxon>
        <taxon>Pseudomonadati</taxon>
        <taxon>Pseudomonadota</taxon>
        <taxon>Gammaproteobacteria</taxon>
        <taxon>Legionellales</taxon>
        <taxon>Legionellaceae</taxon>
        <taxon>Legionella</taxon>
    </lineage>
</organism>
<dbReference type="Proteomes" id="UP000281170">
    <property type="component" value="Plasmid 9"/>
</dbReference>
<evidence type="ECO:0000313" key="3">
    <source>
        <dbReference type="EMBL" id="VEH84855.1"/>
    </source>
</evidence>
<dbReference type="EMBL" id="LNKA01000001">
    <property type="protein sequence ID" value="KTC66259.1"/>
    <property type="molecule type" value="Genomic_DNA"/>
</dbReference>
<dbReference type="EMBL" id="LR134418">
    <property type="protein sequence ID" value="VEH84855.1"/>
    <property type="molecule type" value="Genomic_DNA"/>
</dbReference>
<gene>
    <name evidence="3" type="primary">hipA_1</name>
    <name evidence="2" type="ORF">Lade_0917</name>
    <name evidence="3" type="ORF">NCTC12735_00475</name>
</gene>
<dbReference type="AlphaFoldDB" id="A0A0W0R5A3"/>
<sequence>MRKAYVSVNGIRAGILEELEGKKYQFTYLTDYQGAPVSLTMPLTNKIYDFDVFPPFFEGLLPEGIMLEALLRKYKIDKHDYFGQLIIVGQDVVGAVTIEEVI</sequence>
<evidence type="ECO:0000259" key="1">
    <source>
        <dbReference type="Pfam" id="PF13657"/>
    </source>
</evidence>
<dbReference type="PATRIC" id="fig|45056.6.peg.951"/>
<name>A0A0W0R5A3_9GAMM</name>
<protein>
    <submittedName>
        <fullName evidence="2">HipA protein</fullName>
        <ecNumber evidence="3">2.7.11.1</ecNumber>
    </submittedName>
</protein>
<evidence type="ECO:0000313" key="2">
    <source>
        <dbReference type="EMBL" id="KTC66259.1"/>
    </source>
</evidence>
<dbReference type="InterPro" id="IPR017508">
    <property type="entry name" value="HipA_N1"/>
</dbReference>
<reference evidence="3 5" key="2">
    <citation type="submission" date="2018-12" db="EMBL/GenBank/DDBJ databases">
        <authorList>
            <consortium name="Pathogen Informatics"/>
        </authorList>
    </citation>
    <scope>NUCLEOTIDE SEQUENCE [LARGE SCALE GENOMIC DNA]</scope>
    <source>
        <strain evidence="3 5">NCTC12735</strain>
        <plasmid evidence="5">9</plasmid>
    </source>
</reference>
<dbReference type="KEGG" id="ladl:NCTC12735_00475"/>
<dbReference type="GO" id="GO:0004674">
    <property type="term" value="F:protein serine/threonine kinase activity"/>
    <property type="evidence" value="ECO:0007669"/>
    <property type="project" value="UniProtKB-EC"/>
</dbReference>
<evidence type="ECO:0000313" key="5">
    <source>
        <dbReference type="Proteomes" id="UP000281170"/>
    </source>
</evidence>
<evidence type="ECO:0000313" key="4">
    <source>
        <dbReference type="Proteomes" id="UP000054859"/>
    </source>
</evidence>
<dbReference type="NCBIfam" id="TIGR03071">
    <property type="entry name" value="couple_hipA"/>
    <property type="match status" value="1"/>
</dbReference>
<keyword evidence="3" id="KW-0808">Transferase</keyword>
<feature type="domain" description="HipA N-terminal subdomain 1" evidence="1">
    <location>
        <begin position="5"/>
        <end position="98"/>
    </location>
</feature>
<dbReference type="STRING" id="45056.Lade_0917"/>
<keyword evidence="3" id="KW-0614">Plasmid</keyword>
<accession>A0A0W0R5A3</accession>
<dbReference type="Pfam" id="PF13657">
    <property type="entry name" value="Couple_hipA"/>
    <property type="match status" value="1"/>
</dbReference>